<evidence type="ECO:0000256" key="1">
    <source>
        <dbReference type="SAM" id="Phobius"/>
    </source>
</evidence>
<name>A0AAN8X9N0_HALRR</name>
<comment type="caution">
    <text evidence="2">The sequence shown here is derived from an EMBL/GenBank/DDBJ whole genome shotgun (WGS) entry which is preliminary data.</text>
</comment>
<gene>
    <name evidence="2" type="ORF">SK128_009185</name>
</gene>
<sequence length="64" mass="7455">MENALMLPLMDARSEIGIFVHLNFFFFVFYLNFSVCIPHANIGFAIYPVFCGIILLYKLKFKDT</sequence>
<reference evidence="2 3" key="1">
    <citation type="submission" date="2023-11" db="EMBL/GenBank/DDBJ databases">
        <title>Halocaridina rubra genome assembly.</title>
        <authorList>
            <person name="Smith C."/>
        </authorList>
    </citation>
    <scope>NUCLEOTIDE SEQUENCE [LARGE SCALE GENOMIC DNA]</scope>
    <source>
        <strain evidence="2">EP-1</strain>
        <tissue evidence="2">Whole</tissue>
    </source>
</reference>
<organism evidence="2 3">
    <name type="scientific">Halocaridina rubra</name>
    <name type="common">Hawaiian red shrimp</name>
    <dbReference type="NCBI Taxonomy" id="373956"/>
    <lineage>
        <taxon>Eukaryota</taxon>
        <taxon>Metazoa</taxon>
        <taxon>Ecdysozoa</taxon>
        <taxon>Arthropoda</taxon>
        <taxon>Crustacea</taxon>
        <taxon>Multicrustacea</taxon>
        <taxon>Malacostraca</taxon>
        <taxon>Eumalacostraca</taxon>
        <taxon>Eucarida</taxon>
        <taxon>Decapoda</taxon>
        <taxon>Pleocyemata</taxon>
        <taxon>Caridea</taxon>
        <taxon>Atyoidea</taxon>
        <taxon>Atyidae</taxon>
        <taxon>Halocaridina</taxon>
    </lineage>
</organism>
<keyword evidence="1" id="KW-0472">Membrane</keyword>
<evidence type="ECO:0000313" key="2">
    <source>
        <dbReference type="EMBL" id="KAK7080416.1"/>
    </source>
</evidence>
<dbReference type="Proteomes" id="UP001381693">
    <property type="component" value="Unassembled WGS sequence"/>
</dbReference>
<keyword evidence="3" id="KW-1185">Reference proteome</keyword>
<evidence type="ECO:0000313" key="3">
    <source>
        <dbReference type="Proteomes" id="UP001381693"/>
    </source>
</evidence>
<dbReference type="AlphaFoldDB" id="A0AAN8X9N0"/>
<feature type="transmembrane region" description="Helical" evidence="1">
    <location>
        <begin position="12"/>
        <end position="31"/>
    </location>
</feature>
<accession>A0AAN8X9N0</accession>
<protein>
    <submittedName>
        <fullName evidence="2">Uncharacterized protein</fullName>
    </submittedName>
</protein>
<dbReference type="EMBL" id="JAXCGZ010005942">
    <property type="protein sequence ID" value="KAK7080416.1"/>
    <property type="molecule type" value="Genomic_DNA"/>
</dbReference>
<proteinExistence type="predicted"/>
<keyword evidence="1" id="KW-0812">Transmembrane</keyword>
<keyword evidence="1" id="KW-1133">Transmembrane helix</keyword>
<feature type="transmembrane region" description="Helical" evidence="1">
    <location>
        <begin position="37"/>
        <end position="57"/>
    </location>
</feature>